<dbReference type="Proteomes" id="UP000000692">
    <property type="component" value="Chromosome"/>
</dbReference>
<evidence type="ECO:0000259" key="1">
    <source>
        <dbReference type="Pfam" id="PF01323"/>
    </source>
</evidence>
<evidence type="ECO:0000313" key="3">
    <source>
        <dbReference type="Proteomes" id="UP000000692"/>
    </source>
</evidence>
<dbReference type="AlphaFoldDB" id="F9Y6N4"/>
<dbReference type="OrthoDB" id="9799122at2"/>
<dbReference type="PANTHER" id="PTHR13887">
    <property type="entry name" value="GLUTATHIONE S-TRANSFERASE KAPPA"/>
    <property type="match status" value="1"/>
</dbReference>
<reference evidence="2 3" key="1">
    <citation type="journal article" date="2011" name="J. Bacteriol.">
        <title>Complete genome sequence of the industrial strain Ketogulonicigenium vulgare WSH-001.</title>
        <authorList>
            <person name="Liu L."/>
            <person name="Li Y."/>
            <person name="Zhang J."/>
            <person name="Zhou Z."/>
            <person name="Liu J."/>
            <person name="Li X."/>
            <person name="Zhou J."/>
            <person name="Du G."/>
            <person name="Wang L."/>
            <person name="Chen J."/>
        </authorList>
    </citation>
    <scope>NUCLEOTIDE SEQUENCE [LARGE SCALE GENOMIC DNA]</scope>
    <source>
        <strain evidence="2 3">WSH-001</strain>
    </source>
</reference>
<dbReference type="KEGG" id="kvl:KVU_2315"/>
<evidence type="ECO:0000313" key="2">
    <source>
        <dbReference type="EMBL" id="AEM42154.1"/>
    </source>
</evidence>
<feature type="domain" description="DSBA-like thioredoxin" evidence="1">
    <location>
        <begin position="13"/>
        <end position="211"/>
    </location>
</feature>
<dbReference type="SUPFAM" id="SSF52833">
    <property type="entry name" value="Thioredoxin-like"/>
    <property type="match status" value="1"/>
</dbReference>
<dbReference type="GO" id="GO:0016853">
    <property type="term" value="F:isomerase activity"/>
    <property type="evidence" value="ECO:0007669"/>
    <property type="project" value="UniProtKB-KW"/>
</dbReference>
<dbReference type="CDD" id="cd03024">
    <property type="entry name" value="DsbA_FrnE"/>
    <property type="match status" value="1"/>
</dbReference>
<dbReference type="RefSeq" id="WP_013385544.1">
    <property type="nucleotide sequence ID" value="NC_017384.1"/>
</dbReference>
<dbReference type="EMBL" id="CP002018">
    <property type="protein sequence ID" value="AEM42154.1"/>
    <property type="molecule type" value="Genomic_DNA"/>
</dbReference>
<organism evidence="2 3">
    <name type="scientific">Ketogulonicigenium vulgare (strain WSH-001)</name>
    <dbReference type="NCBI Taxonomy" id="759362"/>
    <lineage>
        <taxon>Bacteria</taxon>
        <taxon>Pseudomonadati</taxon>
        <taxon>Pseudomonadota</taxon>
        <taxon>Alphaproteobacteria</taxon>
        <taxon>Rhodobacterales</taxon>
        <taxon>Roseobacteraceae</taxon>
        <taxon>Ketogulonicigenium</taxon>
    </lineage>
</organism>
<dbReference type="GO" id="GO:0016491">
    <property type="term" value="F:oxidoreductase activity"/>
    <property type="evidence" value="ECO:0007669"/>
    <property type="project" value="InterPro"/>
</dbReference>
<proteinExistence type="predicted"/>
<dbReference type="Gene3D" id="3.40.30.10">
    <property type="entry name" value="Glutaredoxin"/>
    <property type="match status" value="1"/>
</dbReference>
<dbReference type="eggNOG" id="COG2761">
    <property type="taxonomic scope" value="Bacteria"/>
</dbReference>
<keyword evidence="3" id="KW-1185">Reference proteome</keyword>
<dbReference type="PATRIC" id="fig|759362.5.peg.2408"/>
<dbReference type="HOGENOM" id="CLU_069253_0_2_5"/>
<dbReference type="Pfam" id="PF01323">
    <property type="entry name" value="DSBA"/>
    <property type="match status" value="1"/>
</dbReference>
<keyword evidence="2" id="KW-0413">Isomerase</keyword>
<protein>
    <submittedName>
        <fullName evidence="2">Predicted dithiol-disulfide isomerase involved in polyketide biosynthesis</fullName>
    </submittedName>
</protein>
<name>F9Y6N4_KETVW</name>
<dbReference type="PANTHER" id="PTHR13887:SF41">
    <property type="entry name" value="THIOREDOXIN SUPERFAMILY PROTEIN"/>
    <property type="match status" value="1"/>
</dbReference>
<accession>F9Y6N4</accession>
<dbReference type="InterPro" id="IPR036249">
    <property type="entry name" value="Thioredoxin-like_sf"/>
</dbReference>
<gene>
    <name evidence="2" type="ordered locus">KVU_2315</name>
</gene>
<sequence>MADDVMPSDVMKVEIWSDVICPWCWIGKARFEKALAAFPHAGRVEVTHHAYRLDPGGKPEEVVTSLGRKYGGGPDQIRQMMGRVVDAAAGEGLVYNTEGAKTGDTTDAHRIIKFARDKGLGDLALDRLYAAYFTDGIHVVERAALLDLASEIGLDRGEVQSMLTSDAYIADVTADQAQAQRFGANGVPFFVIDGKYGISGAQEPALFARALDQIWAESGRTALKSFGDANADACGPDGCAI</sequence>
<dbReference type="InterPro" id="IPR001853">
    <property type="entry name" value="DSBA-like_thioredoxin_dom"/>
</dbReference>